<evidence type="ECO:0000313" key="3">
    <source>
        <dbReference type="Proteomes" id="UP000780875"/>
    </source>
</evidence>
<feature type="compositionally biased region" description="Polar residues" evidence="1">
    <location>
        <begin position="202"/>
        <end position="211"/>
    </location>
</feature>
<sequence length="211" mass="22943">MLFKKSRASASAVDQFGGVVHPSWEYLSLDSELVKSLLVGARAAARQGQPDPILGTSAPEVFVRSNATFAQLAESVRQQAVTDCAEDVAFLVNHAAEFIEARKAGSRGQEVLDLERSSRLQAEFGVCLGRLSAREEQHRAELGKLQSAARTTTALLKSAWEDKHPHPDHLGHFAIPEFELPGDAADIGQRAVESALSRHTETSPFNSNEKE</sequence>
<organism evidence="2 3">
    <name type="scientific">Nocardioides mangrovi</name>
    <dbReference type="NCBI Taxonomy" id="2874580"/>
    <lineage>
        <taxon>Bacteria</taxon>
        <taxon>Bacillati</taxon>
        <taxon>Actinomycetota</taxon>
        <taxon>Actinomycetes</taxon>
        <taxon>Propionibacteriales</taxon>
        <taxon>Nocardioidaceae</taxon>
        <taxon>Nocardioides</taxon>
    </lineage>
</organism>
<proteinExistence type="predicted"/>
<dbReference type="EMBL" id="JAIQZJ010000016">
    <property type="protein sequence ID" value="MBZ5740660.1"/>
    <property type="molecule type" value="Genomic_DNA"/>
</dbReference>
<comment type="caution">
    <text evidence="2">The sequence shown here is derived from an EMBL/GenBank/DDBJ whole genome shotgun (WGS) entry which is preliminary data.</text>
</comment>
<reference evidence="2 3" key="1">
    <citation type="submission" date="2021-09" db="EMBL/GenBank/DDBJ databases">
        <title>Whole genome sequence of Nocardioides sp. GBK3QG-3.</title>
        <authorList>
            <person name="Tuo L."/>
        </authorList>
    </citation>
    <scope>NUCLEOTIDE SEQUENCE [LARGE SCALE GENOMIC DNA]</scope>
    <source>
        <strain evidence="2 3">GBK3QG-3</strain>
    </source>
</reference>
<accession>A0ABS7UIP4</accession>
<feature type="region of interest" description="Disordered" evidence="1">
    <location>
        <begin position="184"/>
        <end position="211"/>
    </location>
</feature>
<gene>
    <name evidence="2" type="ORF">K8U61_20985</name>
</gene>
<dbReference type="Proteomes" id="UP000780875">
    <property type="component" value="Unassembled WGS sequence"/>
</dbReference>
<evidence type="ECO:0000313" key="2">
    <source>
        <dbReference type="EMBL" id="MBZ5740660.1"/>
    </source>
</evidence>
<keyword evidence="3" id="KW-1185">Reference proteome</keyword>
<protein>
    <submittedName>
        <fullName evidence="2">Uncharacterized protein</fullName>
    </submittedName>
</protein>
<name>A0ABS7UIP4_9ACTN</name>
<evidence type="ECO:0000256" key="1">
    <source>
        <dbReference type="SAM" id="MobiDB-lite"/>
    </source>
</evidence>
<dbReference type="RefSeq" id="WP_224125018.1">
    <property type="nucleotide sequence ID" value="NZ_JAIQZJ010000016.1"/>
</dbReference>